<name>A0A6B1G6P6_9CHLR</name>
<feature type="transmembrane region" description="Helical" evidence="1">
    <location>
        <begin position="65"/>
        <end position="83"/>
    </location>
</feature>
<feature type="transmembrane region" description="Helical" evidence="1">
    <location>
        <begin position="40"/>
        <end position="59"/>
    </location>
</feature>
<proteinExistence type="predicted"/>
<keyword evidence="1" id="KW-1133">Transmembrane helix</keyword>
<dbReference type="EMBL" id="VYDA01000537">
    <property type="protein sequence ID" value="MYH63026.1"/>
    <property type="molecule type" value="Genomic_DNA"/>
</dbReference>
<keyword evidence="1" id="KW-0812">Transmembrane</keyword>
<dbReference type="AlphaFoldDB" id="A0A6B1G6P6"/>
<comment type="caution">
    <text evidence="2">The sequence shown here is derived from an EMBL/GenBank/DDBJ whole genome shotgun (WGS) entry which is preliminary data.</text>
</comment>
<keyword evidence="1" id="KW-0472">Membrane</keyword>
<feature type="transmembrane region" description="Helical" evidence="1">
    <location>
        <begin position="6"/>
        <end position="28"/>
    </location>
</feature>
<evidence type="ECO:0000313" key="2">
    <source>
        <dbReference type="EMBL" id="MYH63026.1"/>
    </source>
</evidence>
<sequence length="91" mass="9953">MNQYIPHFIALLAGGLVAYATASYIFVMLEGERISSRVKIAVVVFVMAGSSGLIAFLFRELAFEIVMFYALGFTFMLVLFSMGGRSPGGDR</sequence>
<reference evidence="2" key="1">
    <citation type="submission" date="2019-09" db="EMBL/GenBank/DDBJ databases">
        <title>Characterisation of the sponge microbiome using genome-centric metagenomics.</title>
        <authorList>
            <person name="Engelberts J.P."/>
            <person name="Robbins S.J."/>
            <person name="De Goeij J.M."/>
            <person name="Aranda M."/>
            <person name="Bell S.C."/>
            <person name="Webster N.S."/>
        </authorList>
    </citation>
    <scope>NUCLEOTIDE SEQUENCE</scope>
    <source>
        <strain evidence="2">SB0675_bin_29</strain>
    </source>
</reference>
<gene>
    <name evidence="2" type="ORF">F4148_15145</name>
</gene>
<accession>A0A6B1G6P6</accession>
<protein>
    <submittedName>
        <fullName evidence="2">Uncharacterized protein</fullName>
    </submittedName>
</protein>
<evidence type="ECO:0000256" key="1">
    <source>
        <dbReference type="SAM" id="Phobius"/>
    </source>
</evidence>
<organism evidence="2">
    <name type="scientific">Caldilineaceae bacterium SB0675_bin_29</name>
    <dbReference type="NCBI Taxonomy" id="2605266"/>
    <lineage>
        <taxon>Bacteria</taxon>
        <taxon>Bacillati</taxon>
        <taxon>Chloroflexota</taxon>
        <taxon>Caldilineae</taxon>
        <taxon>Caldilineales</taxon>
        <taxon>Caldilineaceae</taxon>
    </lineage>
</organism>